<evidence type="ECO:0000259" key="9">
    <source>
        <dbReference type="PROSITE" id="PS50157"/>
    </source>
</evidence>
<comment type="caution">
    <text evidence="10">The sequence shown here is derived from an EMBL/GenBank/DDBJ whole genome shotgun (WGS) entry which is preliminary data.</text>
</comment>
<sequence>MSSLNLSRSEPTTRINGRNHHCHSCARSFKRPEHLKRHEASHDHRLKFVCKECGKAFSRSDTLARHCATHEAPSVDGPLPTAVGRQRACIECAKAREKCTRGQPCRRCSLRLLTCQYPESSSGRLGCYMSSGTQQMHQDLSETSEVRETMATYEDANAVIAYDAGVRCNTDDANVRPAEATSSITPIHTNQMASEASQHEAIDQYNPLLDFDFPLNWLPIDLDTDYDALGPLTSDNISNNVIEYAMDASQIGFQHSTVQEFSALTGPSPNTSEQSQSVRSVDVTSPGTFYATSSDGARLSSSKRAKLRHNTRHFPGTTQMSGRTEFPNMSNNGTELQFPHVEHIVLDDALLPATPASISVSQECFRLISETFRETCLQPVQSMFQPYLSYHFPTRQQFSYFAQLYFERFSPALPIVHPNFVKTESIDLILAIAAVGCQYSGVVEFFQCSAPLHEFLRRRLKIEIERNHDVMMPHESITALFLNQVGMTFGLSPKMATLAEARHGLLLHQCRAGRLLRETESLSDPSTAESHWKNWVSTEGRRRLGYAVFLFYSMLALYDMYPQPITTSEIDAKLPNDNLWHLKTESEWTKEIRESRNKIPSLPQAVNTLFRTKQVVLKDSHFAQVLLIHGVYNEIRQVRDYISRPLSTFFPSAELEKSDCSERPAEWIVSDSTFSSWRNAACDCIDALHWVANAEIARLSGIEPPTVFHLHFARTALLTPYQAIRRVATTTAGIPSGPDLNSASVTSQKAGSALREVLNWIQRDEHKARLAMIHAGCLLWHVRRFSAQGFYESSSMYLTILTIWAYSTHIHRAAYKPQVSDVTVPSEIEGQDRRGCTPSMSSARHSGPAQGSLSVDEIDIGDQPSLIRLDRPNDDEMVQLFVRKGRPNLMKAHITGVGDICAKTAPLRIIREGLRLLRSAEGAASCWNRVHWNYCNVLEGLEHALSQQANG</sequence>
<dbReference type="SMART" id="SM00355">
    <property type="entry name" value="ZnF_C2H2"/>
    <property type="match status" value="2"/>
</dbReference>
<dbReference type="Pfam" id="PF04082">
    <property type="entry name" value="Fungal_trans"/>
    <property type="match status" value="1"/>
</dbReference>
<evidence type="ECO:0000313" key="11">
    <source>
        <dbReference type="Proteomes" id="UP000799441"/>
    </source>
</evidence>
<feature type="domain" description="Zn(2)-C6 fungal-type" evidence="8">
    <location>
        <begin position="88"/>
        <end position="117"/>
    </location>
</feature>
<evidence type="ECO:0000256" key="3">
    <source>
        <dbReference type="ARBA" id="ARBA00023015"/>
    </source>
</evidence>
<evidence type="ECO:0008006" key="12">
    <source>
        <dbReference type="Google" id="ProtNLM"/>
    </source>
</evidence>
<dbReference type="PANTHER" id="PTHR47660:SF3">
    <property type="entry name" value="FINGER DOMAIN PROTEIN, PUTATIVE (AFU_ORTHOLOGUE AFUA_4G03310)-RELATED"/>
    <property type="match status" value="1"/>
</dbReference>
<dbReference type="Gene3D" id="4.10.240.10">
    <property type="entry name" value="Zn(2)-C6 fungal-type DNA-binding domain"/>
    <property type="match status" value="1"/>
</dbReference>
<proteinExistence type="predicted"/>
<reference evidence="10" key="1">
    <citation type="journal article" date="2020" name="Stud. Mycol.">
        <title>101 Dothideomycetes genomes: a test case for predicting lifestyles and emergence of pathogens.</title>
        <authorList>
            <person name="Haridas S."/>
            <person name="Albert R."/>
            <person name="Binder M."/>
            <person name="Bloem J."/>
            <person name="Labutti K."/>
            <person name="Salamov A."/>
            <person name="Andreopoulos B."/>
            <person name="Baker S."/>
            <person name="Barry K."/>
            <person name="Bills G."/>
            <person name="Bluhm B."/>
            <person name="Cannon C."/>
            <person name="Castanera R."/>
            <person name="Culley D."/>
            <person name="Daum C."/>
            <person name="Ezra D."/>
            <person name="Gonzalez J."/>
            <person name="Henrissat B."/>
            <person name="Kuo A."/>
            <person name="Liang C."/>
            <person name="Lipzen A."/>
            <person name="Lutzoni F."/>
            <person name="Magnuson J."/>
            <person name="Mondo S."/>
            <person name="Nolan M."/>
            <person name="Ohm R."/>
            <person name="Pangilinan J."/>
            <person name="Park H.-J."/>
            <person name="Ramirez L."/>
            <person name="Alfaro M."/>
            <person name="Sun H."/>
            <person name="Tritt A."/>
            <person name="Yoshinaga Y."/>
            <person name="Zwiers L.-H."/>
            <person name="Turgeon B."/>
            <person name="Goodwin S."/>
            <person name="Spatafora J."/>
            <person name="Crous P."/>
            <person name="Grigoriev I."/>
        </authorList>
    </citation>
    <scope>NUCLEOTIDE SEQUENCE</scope>
    <source>
        <strain evidence="10">CBS 116435</strain>
    </source>
</reference>
<dbReference type="InterPro" id="IPR036236">
    <property type="entry name" value="Znf_C2H2_sf"/>
</dbReference>
<dbReference type="GO" id="GO:0003677">
    <property type="term" value="F:DNA binding"/>
    <property type="evidence" value="ECO:0007669"/>
    <property type="project" value="InterPro"/>
</dbReference>
<evidence type="ECO:0000313" key="10">
    <source>
        <dbReference type="EMBL" id="KAF2718838.1"/>
    </source>
</evidence>
<dbReference type="EMBL" id="MU003819">
    <property type="protein sequence ID" value="KAF2718838.1"/>
    <property type="molecule type" value="Genomic_DNA"/>
</dbReference>
<keyword evidence="1" id="KW-0479">Metal-binding</keyword>
<name>A0A9P4Q3U0_9PEZI</name>
<feature type="domain" description="C2H2-type" evidence="9">
    <location>
        <begin position="48"/>
        <end position="75"/>
    </location>
</feature>
<evidence type="ECO:0000256" key="7">
    <source>
        <dbReference type="SAM" id="MobiDB-lite"/>
    </source>
</evidence>
<feature type="region of interest" description="Disordered" evidence="7">
    <location>
        <begin position="263"/>
        <end position="285"/>
    </location>
</feature>
<dbReference type="InterPro" id="IPR013087">
    <property type="entry name" value="Znf_C2H2_type"/>
</dbReference>
<keyword evidence="6" id="KW-0863">Zinc-finger</keyword>
<gene>
    <name evidence="10" type="ORF">K431DRAFT_124910</name>
</gene>
<keyword evidence="11" id="KW-1185">Reference proteome</keyword>
<dbReference type="PROSITE" id="PS50157">
    <property type="entry name" value="ZINC_FINGER_C2H2_2"/>
    <property type="match status" value="2"/>
</dbReference>
<accession>A0A9P4Q3U0</accession>
<dbReference type="GO" id="GO:0000981">
    <property type="term" value="F:DNA-binding transcription factor activity, RNA polymerase II-specific"/>
    <property type="evidence" value="ECO:0007669"/>
    <property type="project" value="InterPro"/>
</dbReference>
<evidence type="ECO:0000256" key="6">
    <source>
        <dbReference type="PROSITE-ProRule" id="PRU00042"/>
    </source>
</evidence>
<dbReference type="Gene3D" id="3.30.160.60">
    <property type="entry name" value="Classic Zinc Finger"/>
    <property type="match status" value="1"/>
</dbReference>
<evidence type="ECO:0000256" key="4">
    <source>
        <dbReference type="ARBA" id="ARBA00023163"/>
    </source>
</evidence>
<keyword evidence="5" id="KW-0539">Nucleus</keyword>
<evidence type="ECO:0000256" key="5">
    <source>
        <dbReference type="ARBA" id="ARBA00023242"/>
    </source>
</evidence>
<dbReference type="OrthoDB" id="654211at2759"/>
<dbReference type="InterPro" id="IPR007219">
    <property type="entry name" value="XnlR_reg_dom"/>
</dbReference>
<dbReference type="Pfam" id="PF00096">
    <property type="entry name" value="zf-C2H2"/>
    <property type="match status" value="1"/>
</dbReference>
<dbReference type="AlphaFoldDB" id="A0A9P4Q3U0"/>
<dbReference type="GO" id="GO:0008270">
    <property type="term" value="F:zinc ion binding"/>
    <property type="evidence" value="ECO:0007669"/>
    <property type="project" value="UniProtKB-KW"/>
</dbReference>
<feature type="compositionally biased region" description="Polar residues" evidence="7">
    <location>
        <begin position="838"/>
        <end position="853"/>
    </location>
</feature>
<feature type="domain" description="C2H2-type" evidence="9">
    <location>
        <begin position="20"/>
        <end position="42"/>
    </location>
</feature>
<dbReference type="SUPFAM" id="SSF57701">
    <property type="entry name" value="Zn2/Cys6 DNA-binding domain"/>
    <property type="match status" value="1"/>
</dbReference>
<evidence type="ECO:0000259" key="8">
    <source>
        <dbReference type="PROSITE" id="PS50048"/>
    </source>
</evidence>
<dbReference type="CDD" id="cd12148">
    <property type="entry name" value="fungal_TF_MHR"/>
    <property type="match status" value="1"/>
</dbReference>
<dbReference type="SUPFAM" id="SSF57667">
    <property type="entry name" value="beta-beta-alpha zinc fingers"/>
    <property type="match status" value="1"/>
</dbReference>
<dbReference type="CDD" id="cd00067">
    <property type="entry name" value="GAL4"/>
    <property type="match status" value="1"/>
</dbReference>
<dbReference type="PANTHER" id="PTHR47660">
    <property type="entry name" value="TRANSCRIPTION FACTOR WITH C2H2 AND ZN(2)-CYS(6) DNA BINDING DOMAIN (EUROFUNG)-RELATED-RELATED"/>
    <property type="match status" value="1"/>
</dbReference>
<protein>
    <recommendedName>
        <fullName evidence="12">C2H2 type zinc finger domain protein</fullName>
    </recommendedName>
</protein>
<dbReference type="GO" id="GO:0006351">
    <property type="term" value="P:DNA-templated transcription"/>
    <property type="evidence" value="ECO:0007669"/>
    <property type="project" value="InterPro"/>
</dbReference>
<dbReference type="PROSITE" id="PS00028">
    <property type="entry name" value="ZINC_FINGER_C2H2_1"/>
    <property type="match status" value="1"/>
</dbReference>
<keyword evidence="4" id="KW-0804">Transcription</keyword>
<evidence type="ECO:0000256" key="2">
    <source>
        <dbReference type="ARBA" id="ARBA00022833"/>
    </source>
</evidence>
<dbReference type="PROSITE" id="PS50048">
    <property type="entry name" value="ZN2_CY6_FUNGAL_2"/>
    <property type="match status" value="1"/>
</dbReference>
<evidence type="ECO:0000256" key="1">
    <source>
        <dbReference type="ARBA" id="ARBA00022723"/>
    </source>
</evidence>
<organism evidence="10 11">
    <name type="scientific">Polychaeton citri CBS 116435</name>
    <dbReference type="NCBI Taxonomy" id="1314669"/>
    <lineage>
        <taxon>Eukaryota</taxon>
        <taxon>Fungi</taxon>
        <taxon>Dikarya</taxon>
        <taxon>Ascomycota</taxon>
        <taxon>Pezizomycotina</taxon>
        <taxon>Dothideomycetes</taxon>
        <taxon>Dothideomycetidae</taxon>
        <taxon>Capnodiales</taxon>
        <taxon>Capnodiaceae</taxon>
        <taxon>Polychaeton</taxon>
    </lineage>
</organism>
<feature type="region of interest" description="Disordered" evidence="7">
    <location>
        <begin position="826"/>
        <end position="854"/>
    </location>
</feature>
<keyword evidence="2" id="KW-0862">Zinc</keyword>
<dbReference type="Pfam" id="PF00172">
    <property type="entry name" value="Zn_clus"/>
    <property type="match status" value="1"/>
</dbReference>
<keyword evidence="3" id="KW-0805">Transcription regulation</keyword>
<dbReference type="Proteomes" id="UP000799441">
    <property type="component" value="Unassembled WGS sequence"/>
</dbReference>
<dbReference type="InterPro" id="IPR036864">
    <property type="entry name" value="Zn2-C6_fun-type_DNA-bd_sf"/>
</dbReference>
<dbReference type="InterPro" id="IPR001138">
    <property type="entry name" value="Zn2Cys6_DnaBD"/>
</dbReference>
<dbReference type="SMART" id="SM00066">
    <property type="entry name" value="GAL4"/>
    <property type="match status" value="1"/>
</dbReference>